<evidence type="ECO:0000313" key="1">
    <source>
        <dbReference type="EMBL" id="EJW96508.1"/>
    </source>
</evidence>
<gene>
    <name evidence="1" type="ORF">EVA_15387</name>
</gene>
<dbReference type="EMBL" id="AMCI01005251">
    <property type="protein sequence ID" value="EJW96508.1"/>
    <property type="molecule type" value="Genomic_DNA"/>
</dbReference>
<reference evidence="1" key="1">
    <citation type="journal article" date="2012" name="PLoS ONE">
        <title>Gene sets for utilization of primary and secondary nutrition supplies in the distal gut of endangered iberian lynx.</title>
        <authorList>
            <person name="Alcaide M."/>
            <person name="Messina E."/>
            <person name="Richter M."/>
            <person name="Bargiela R."/>
            <person name="Peplies J."/>
            <person name="Huws S.A."/>
            <person name="Newbold C.J."/>
            <person name="Golyshin P.N."/>
            <person name="Simon M.A."/>
            <person name="Lopez G."/>
            <person name="Yakimov M.M."/>
            <person name="Ferrer M."/>
        </authorList>
    </citation>
    <scope>NUCLEOTIDE SEQUENCE</scope>
</reference>
<dbReference type="AlphaFoldDB" id="J9FPW2"/>
<comment type="caution">
    <text evidence="1">The sequence shown here is derived from an EMBL/GenBank/DDBJ whole genome shotgun (WGS) entry which is preliminary data.</text>
</comment>
<proteinExistence type="predicted"/>
<accession>J9FPW2</accession>
<protein>
    <submittedName>
        <fullName evidence="1">Secreted protein</fullName>
    </submittedName>
</protein>
<sequence length="37" mass="3643">MALLSTSVTLSWLLAAVASSAMVEPVTAPAALVNGAE</sequence>
<name>J9FPW2_9ZZZZ</name>
<organism evidence="1">
    <name type="scientific">gut metagenome</name>
    <dbReference type="NCBI Taxonomy" id="749906"/>
    <lineage>
        <taxon>unclassified sequences</taxon>
        <taxon>metagenomes</taxon>
        <taxon>organismal metagenomes</taxon>
    </lineage>
</organism>